<evidence type="ECO:0000313" key="3">
    <source>
        <dbReference type="EMBL" id="TFA97393.1"/>
    </source>
</evidence>
<dbReference type="Pfam" id="PF11807">
    <property type="entry name" value="UstYa"/>
    <property type="match status" value="1"/>
</dbReference>
<dbReference type="InterPro" id="IPR021765">
    <property type="entry name" value="UstYa-like"/>
</dbReference>
<keyword evidence="2" id="KW-0472">Membrane</keyword>
<feature type="transmembrane region" description="Helical" evidence="2">
    <location>
        <begin position="46"/>
        <end position="67"/>
    </location>
</feature>
<evidence type="ECO:0000256" key="2">
    <source>
        <dbReference type="SAM" id="Phobius"/>
    </source>
</evidence>
<name>A0ABY2GP19_9HYPO</name>
<evidence type="ECO:0008006" key="5">
    <source>
        <dbReference type="Google" id="ProtNLM"/>
    </source>
</evidence>
<protein>
    <recommendedName>
        <fullName evidence="5">Tat pathway signal sequence</fullName>
    </recommendedName>
</protein>
<comment type="similarity">
    <text evidence="1">Belongs to the ustYa family.</text>
</comment>
<proteinExistence type="inferred from homology"/>
<gene>
    <name evidence="3" type="ORF">CCMA1212_010882</name>
</gene>
<sequence>MGRWSFARQASLQPVKFSEDQLSQEALLNDTDTVQRLKKRWALGDSMAVACAICLVSLTFLSVIQVINSMSCACRSASRVHSPANSAIQYHRLTFDNDLESTSPFVGEPRDELHKAWAGLLKNGNTRVSAADLAKINRTSVPLNDEKGGFLVTLDVYHELHCLNILREQIYREHYPDKHDHRTQFQHVDHCIDLLRQVLMCHGDVSMSTFDWIDNYRWPWPNFTVQHECRKWDVLDEWAEKHAVKDMYGPILTHPVLGISYRHDED</sequence>
<dbReference type="GeneID" id="300582359"/>
<dbReference type="PANTHER" id="PTHR33365">
    <property type="entry name" value="YALI0B05434P"/>
    <property type="match status" value="1"/>
</dbReference>
<dbReference type="PANTHER" id="PTHR33365:SF7">
    <property type="entry name" value="TAT PATHWAY SIGNAL SEQUENCE"/>
    <property type="match status" value="1"/>
</dbReference>
<keyword evidence="2" id="KW-0812">Transmembrane</keyword>
<dbReference type="RefSeq" id="XP_073553595.1">
    <property type="nucleotide sequence ID" value="XM_073707909.1"/>
</dbReference>
<keyword evidence="2" id="KW-1133">Transmembrane helix</keyword>
<reference evidence="3 4" key="1">
    <citation type="submission" date="2018-01" db="EMBL/GenBank/DDBJ databases">
        <title>Genome characterization of the sugarcane-associated fungus Trichoderma ghanense CCMA-1212 and their application in lignocelulose bioconversion.</title>
        <authorList>
            <person name="Steindorff A.S."/>
            <person name="Mendes T.D."/>
            <person name="Vilela E.S.D."/>
            <person name="Rodrigues D.S."/>
            <person name="Formighieri E.F."/>
            <person name="Melo I.S."/>
            <person name="Favaro L.C.L."/>
        </authorList>
    </citation>
    <scope>NUCLEOTIDE SEQUENCE [LARGE SCALE GENOMIC DNA]</scope>
    <source>
        <strain evidence="3 4">CCMA-1212</strain>
    </source>
</reference>
<dbReference type="Proteomes" id="UP001642720">
    <property type="component" value="Unassembled WGS sequence"/>
</dbReference>
<evidence type="ECO:0000313" key="4">
    <source>
        <dbReference type="Proteomes" id="UP001642720"/>
    </source>
</evidence>
<keyword evidence="4" id="KW-1185">Reference proteome</keyword>
<comment type="caution">
    <text evidence="3">The sequence shown here is derived from an EMBL/GenBank/DDBJ whole genome shotgun (WGS) entry which is preliminary data.</text>
</comment>
<dbReference type="EMBL" id="PPTA01000040">
    <property type="protein sequence ID" value="TFA97393.1"/>
    <property type="molecule type" value="Genomic_DNA"/>
</dbReference>
<organism evidence="3 4">
    <name type="scientific">Trichoderma ghanense</name>
    <dbReference type="NCBI Taxonomy" id="65468"/>
    <lineage>
        <taxon>Eukaryota</taxon>
        <taxon>Fungi</taxon>
        <taxon>Dikarya</taxon>
        <taxon>Ascomycota</taxon>
        <taxon>Pezizomycotina</taxon>
        <taxon>Sordariomycetes</taxon>
        <taxon>Hypocreomycetidae</taxon>
        <taxon>Hypocreales</taxon>
        <taxon>Hypocreaceae</taxon>
        <taxon>Trichoderma</taxon>
    </lineage>
</organism>
<evidence type="ECO:0000256" key="1">
    <source>
        <dbReference type="ARBA" id="ARBA00035112"/>
    </source>
</evidence>
<accession>A0ABY2GP19</accession>